<evidence type="ECO:0000256" key="3">
    <source>
        <dbReference type="ARBA" id="ARBA00022475"/>
    </source>
</evidence>
<feature type="domain" description="PAS" evidence="11">
    <location>
        <begin position="251"/>
        <end position="325"/>
    </location>
</feature>
<keyword evidence="6" id="KW-0812">Transmembrane</keyword>
<feature type="domain" description="PAC" evidence="12">
    <location>
        <begin position="80"/>
        <end position="132"/>
    </location>
</feature>
<dbReference type="InterPro" id="IPR001610">
    <property type="entry name" value="PAC"/>
</dbReference>
<evidence type="ECO:0000256" key="8">
    <source>
        <dbReference type="ARBA" id="ARBA00022741"/>
    </source>
</evidence>
<dbReference type="PATRIC" id="fig|106634.4.peg.840"/>
<keyword evidence="7" id="KW-0677">Repeat</keyword>
<dbReference type="NCBIfam" id="TIGR00229">
    <property type="entry name" value="sensory_box"/>
    <property type="match status" value="5"/>
</dbReference>
<sequence>MSEICAIHGYAALFEHAPVGLAEMDTEGRILRANPRLGALLACDPADLTAAILQDYVCPDDRERCAARRHALLNGDCSTSSFEARLLEATGQTRWVEMTTSRIPATEDCPEALLVVIADIAARKEAEQRTETLLRASPAVIYTMDPSDFGTMTWLSRNVQAVTGWTPEQITTQPDWLRTHLAPEDFRRCVGQVKRWLAEGARGFCRLSYRQRMPSGHWQWLEDQVTAIRDGQGAVVELVGAFQDVGARVETERHLEKIAHNMPGVIYQYRQHPDGHAAFPYASEGMVDVYGVTPEAVMLDARRVFDVIHPDDVDRVAASIEGSMRCLESWRQRYRVRHPERGEIWVEGHASPEALEDGSVLWFGVILDITERVQAEEVLHLRERELAEAQRIAHIGNWVSDFARNEVRWSDEVFRIFGMSRGEWGGTHEAFMHAVHPDDRERVQAEVDASLGGDGALDIVHRVLRPDGEERVVHERGYVEFDADGRVQRMIGTVQDITERHHLEQEQRLLAATFDSSQAIFITDVGGTIQRVNATFTELTGFTEEDAVGQNPRIMNSGRQDRGFYEEMFHSVRANGHWSGEVWNRRKDGRIFPLHEIVTAIRDASGVIEYYIAMFHDISRQKELEAALEYQAFYDTLTDAANRGHFEALLEQEARRAERYADPCSLVMLDLDHFKRINDTHGHDIGDEVLRRVVATAGERLRQSDVLGRWGGEEFMVMLPSTRAEDACRLAEDLRRQVAALDLPRVGRVTISLGVAECRRGEAIKDWIKRADDAMYRAKRSGRNRVVWQD</sequence>
<dbReference type="AlphaFoldDB" id="A0A0G3G6Z6"/>
<evidence type="ECO:0000256" key="1">
    <source>
        <dbReference type="ARBA" id="ARBA00001946"/>
    </source>
</evidence>
<dbReference type="CDD" id="cd00130">
    <property type="entry name" value="PAS"/>
    <property type="match status" value="5"/>
</dbReference>
<evidence type="ECO:0000256" key="5">
    <source>
        <dbReference type="ARBA" id="ARBA00022679"/>
    </source>
</evidence>
<dbReference type="SUPFAM" id="SSF55073">
    <property type="entry name" value="Nucleotide cyclase"/>
    <property type="match status" value="1"/>
</dbReference>
<comment type="cofactor">
    <cofactor evidence="1">
        <name>Mg(2+)</name>
        <dbReference type="ChEBI" id="CHEBI:18420"/>
    </cofactor>
</comment>
<dbReference type="SMART" id="SM00086">
    <property type="entry name" value="PAC"/>
    <property type="match status" value="5"/>
</dbReference>
<dbReference type="SMART" id="SM00267">
    <property type="entry name" value="GGDEF"/>
    <property type="match status" value="1"/>
</dbReference>
<dbReference type="InterPro" id="IPR035965">
    <property type="entry name" value="PAS-like_dom_sf"/>
</dbReference>
<dbReference type="InterPro" id="IPR000014">
    <property type="entry name" value="PAS"/>
</dbReference>
<dbReference type="PANTHER" id="PTHR44757:SF2">
    <property type="entry name" value="BIOFILM ARCHITECTURE MAINTENANCE PROTEIN MBAA"/>
    <property type="match status" value="1"/>
</dbReference>
<reference evidence="14 15" key="1">
    <citation type="submission" date="2015-04" db="EMBL/GenBank/DDBJ databases">
        <title>Complete Sequence for the Genome of the Thioalkalivibrio versutus D301.</title>
        <authorList>
            <person name="Mu T."/>
            <person name="Zhou J."/>
            <person name="Xu X."/>
        </authorList>
    </citation>
    <scope>NUCLEOTIDE SEQUENCE [LARGE SCALE GENOMIC DNA]</scope>
    <source>
        <strain evidence="14 15">D301</strain>
    </source>
</reference>
<name>A0A0G3G6Z6_9GAMM</name>
<feature type="domain" description="PAS" evidence="11">
    <location>
        <begin position="382"/>
        <end position="454"/>
    </location>
</feature>
<organism evidence="14 15">
    <name type="scientific">Thioalkalivibrio versutus</name>
    <dbReference type="NCBI Taxonomy" id="106634"/>
    <lineage>
        <taxon>Bacteria</taxon>
        <taxon>Pseudomonadati</taxon>
        <taxon>Pseudomonadota</taxon>
        <taxon>Gammaproteobacteria</taxon>
        <taxon>Chromatiales</taxon>
        <taxon>Ectothiorhodospiraceae</taxon>
        <taxon>Thioalkalivibrio</taxon>
    </lineage>
</organism>
<dbReference type="NCBIfam" id="TIGR00254">
    <property type="entry name" value="GGDEF"/>
    <property type="match status" value="1"/>
</dbReference>
<dbReference type="KEGG" id="tvr:TVD_04125"/>
<protein>
    <submittedName>
        <fullName evidence="14">Diguanylate cyclase</fullName>
    </submittedName>
</protein>
<dbReference type="STRING" id="106634.TVD_04125"/>
<keyword evidence="10" id="KW-0472">Membrane</keyword>
<dbReference type="InterPro" id="IPR052155">
    <property type="entry name" value="Biofilm_reg_signaling"/>
</dbReference>
<evidence type="ECO:0000256" key="7">
    <source>
        <dbReference type="ARBA" id="ARBA00022737"/>
    </source>
</evidence>
<dbReference type="PROSITE" id="PS50112">
    <property type="entry name" value="PAS"/>
    <property type="match status" value="4"/>
</dbReference>
<dbReference type="EMBL" id="CP011367">
    <property type="protein sequence ID" value="AKJ94606.1"/>
    <property type="molecule type" value="Genomic_DNA"/>
</dbReference>
<keyword evidence="8" id="KW-0547">Nucleotide-binding</keyword>
<feature type="domain" description="PAC" evidence="12">
    <location>
        <begin position="330"/>
        <end position="381"/>
    </location>
</feature>
<dbReference type="InterPro" id="IPR029787">
    <property type="entry name" value="Nucleotide_cyclase"/>
</dbReference>
<evidence type="ECO:0000313" key="15">
    <source>
        <dbReference type="Proteomes" id="UP000064201"/>
    </source>
</evidence>
<evidence type="ECO:0000259" key="11">
    <source>
        <dbReference type="PROSITE" id="PS50112"/>
    </source>
</evidence>
<dbReference type="FunFam" id="3.30.70.270:FF:000001">
    <property type="entry name" value="Diguanylate cyclase domain protein"/>
    <property type="match status" value="1"/>
</dbReference>
<dbReference type="RefSeq" id="WP_047250884.1">
    <property type="nucleotide sequence ID" value="NZ_CP011367.1"/>
</dbReference>
<dbReference type="PROSITE" id="PS50113">
    <property type="entry name" value="PAC"/>
    <property type="match status" value="5"/>
</dbReference>
<feature type="domain" description="PAS" evidence="11">
    <location>
        <begin position="126"/>
        <end position="200"/>
    </location>
</feature>
<keyword evidence="4" id="KW-0997">Cell inner membrane</keyword>
<feature type="domain" description="PAC" evidence="12">
    <location>
        <begin position="457"/>
        <end position="509"/>
    </location>
</feature>
<evidence type="ECO:0000256" key="6">
    <source>
        <dbReference type="ARBA" id="ARBA00022692"/>
    </source>
</evidence>
<evidence type="ECO:0000313" key="14">
    <source>
        <dbReference type="EMBL" id="AKJ94606.1"/>
    </source>
</evidence>
<accession>A0A0G3G6Z6</accession>
<evidence type="ECO:0000256" key="10">
    <source>
        <dbReference type="ARBA" id="ARBA00023136"/>
    </source>
</evidence>
<dbReference type="InterPro" id="IPR000160">
    <property type="entry name" value="GGDEF_dom"/>
</dbReference>
<dbReference type="GO" id="GO:0005886">
    <property type="term" value="C:plasma membrane"/>
    <property type="evidence" value="ECO:0007669"/>
    <property type="project" value="UniProtKB-SubCell"/>
</dbReference>
<dbReference type="Proteomes" id="UP000064201">
    <property type="component" value="Chromosome"/>
</dbReference>
<keyword evidence="3" id="KW-1003">Cell membrane</keyword>
<dbReference type="PROSITE" id="PS50887">
    <property type="entry name" value="GGDEF"/>
    <property type="match status" value="1"/>
</dbReference>
<dbReference type="GO" id="GO:0000166">
    <property type="term" value="F:nucleotide binding"/>
    <property type="evidence" value="ECO:0007669"/>
    <property type="project" value="UniProtKB-KW"/>
</dbReference>
<keyword evidence="5" id="KW-0808">Transferase</keyword>
<proteinExistence type="predicted"/>
<feature type="domain" description="PAS" evidence="11">
    <location>
        <begin position="505"/>
        <end position="551"/>
    </location>
</feature>
<dbReference type="InterPro" id="IPR043128">
    <property type="entry name" value="Rev_trsase/Diguanyl_cyclase"/>
</dbReference>
<evidence type="ECO:0000259" key="13">
    <source>
        <dbReference type="PROSITE" id="PS50887"/>
    </source>
</evidence>
<dbReference type="Gene3D" id="3.30.450.20">
    <property type="entry name" value="PAS domain"/>
    <property type="match status" value="5"/>
</dbReference>
<dbReference type="PANTHER" id="PTHR44757">
    <property type="entry name" value="DIGUANYLATE CYCLASE DGCP"/>
    <property type="match status" value="1"/>
</dbReference>
<dbReference type="InterPro" id="IPR000700">
    <property type="entry name" value="PAS-assoc_C"/>
</dbReference>
<dbReference type="InterPro" id="IPR013655">
    <property type="entry name" value="PAS_fold_3"/>
</dbReference>
<feature type="domain" description="PAC" evidence="12">
    <location>
        <begin position="205"/>
        <end position="257"/>
    </location>
</feature>
<dbReference type="Gene3D" id="2.10.70.100">
    <property type="match status" value="1"/>
</dbReference>
<comment type="subcellular location">
    <subcellularLocation>
        <location evidence="2">Cell inner membrane</location>
        <topology evidence="2">Multi-pass membrane protein</topology>
    </subcellularLocation>
</comment>
<dbReference type="Pfam" id="PF08447">
    <property type="entry name" value="PAS_3"/>
    <property type="match status" value="3"/>
</dbReference>
<dbReference type="GO" id="GO:0016740">
    <property type="term" value="F:transferase activity"/>
    <property type="evidence" value="ECO:0007669"/>
    <property type="project" value="UniProtKB-KW"/>
</dbReference>
<dbReference type="Pfam" id="PF13426">
    <property type="entry name" value="PAS_9"/>
    <property type="match status" value="1"/>
</dbReference>
<dbReference type="InterPro" id="IPR013656">
    <property type="entry name" value="PAS_4"/>
</dbReference>
<evidence type="ECO:0000256" key="4">
    <source>
        <dbReference type="ARBA" id="ARBA00022519"/>
    </source>
</evidence>
<feature type="domain" description="GGDEF" evidence="13">
    <location>
        <begin position="662"/>
        <end position="790"/>
    </location>
</feature>
<dbReference type="Pfam" id="PF00990">
    <property type="entry name" value="GGDEF"/>
    <property type="match status" value="1"/>
</dbReference>
<feature type="domain" description="PAC" evidence="12">
    <location>
        <begin position="578"/>
        <end position="630"/>
    </location>
</feature>
<dbReference type="Pfam" id="PF08448">
    <property type="entry name" value="PAS_4"/>
    <property type="match status" value="1"/>
</dbReference>
<evidence type="ECO:0000259" key="12">
    <source>
        <dbReference type="PROSITE" id="PS50113"/>
    </source>
</evidence>
<dbReference type="FunFam" id="2.10.70.100:FF:000001">
    <property type="entry name" value="Sensory transduction histidine kinase"/>
    <property type="match status" value="1"/>
</dbReference>
<keyword evidence="15" id="KW-1185">Reference proteome</keyword>
<gene>
    <name evidence="14" type="ORF">TVD_04125</name>
</gene>
<dbReference type="OrthoDB" id="9813903at2"/>
<dbReference type="CDD" id="cd01949">
    <property type="entry name" value="GGDEF"/>
    <property type="match status" value="1"/>
</dbReference>
<evidence type="ECO:0000256" key="9">
    <source>
        <dbReference type="ARBA" id="ARBA00022989"/>
    </source>
</evidence>
<keyword evidence="9" id="KW-1133">Transmembrane helix</keyword>
<dbReference type="SMART" id="SM00091">
    <property type="entry name" value="PAS"/>
    <property type="match status" value="5"/>
</dbReference>
<dbReference type="Gene3D" id="3.30.70.270">
    <property type="match status" value="1"/>
</dbReference>
<dbReference type="SUPFAM" id="SSF55785">
    <property type="entry name" value="PYP-like sensor domain (PAS domain)"/>
    <property type="match status" value="5"/>
</dbReference>
<evidence type="ECO:0000256" key="2">
    <source>
        <dbReference type="ARBA" id="ARBA00004429"/>
    </source>
</evidence>